<dbReference type="PROSITE" id="PS50903">
    <property type="entry name" value="RUBREDOXIN_LIKE"/>
    <property type="match status" value="1"/>
</dbReference>
<name>A0ABQ7J8Z8_9APIC</name>
<evidence type="ECO:0000259" key="3">
    <source>
        <dbReference type="PROSITE" id="PS50903"/>
    </source>
</evidence>
<dbReference type="SUPFAM" id="SSF57802">
    <property type="entry name" value="Rubredoxin-like"/>
    <property type="match status" value="1"/>
</dbReference>
<feature type="signal peptide" evidence="2">
    <location>
        <begin position="1"/>
        <end position="28"/>
    </location>
</feature>
<organism evidence="4 5">
    <name type="scientific">Cardiosporidium cionae</name>
    <dbReference type="NCBI Taxonomy" id="476202"/>
    <lineage>
        <taxon>Eukaryota</taxon>
        <taxon>Sar</taxon>
        <taxon>Alveolata</taxon>
        <taxon>Apicomplexa</taxon>
        <taxon>Aconoidasida</taxon>
        <taxon>Nephromycida</taxon>
        <taxon>Cardiosporidium</taxon>
    </lineage>
</organism>
<dbReference type="Gene3D" id="2.20.28.10">
    <property type="match status" value="1"/>
</dbReference>
<dbReference type="Proteomes" id="UP000823046">
    <property type="component" value="Unassembled WGS sequence"/>
</dbReference>
<protein>
    <recommendedName>
        <fullName evidence="3">Rubredoxin-like domain-containing protein</fullName>
    </recommendedName>
</protein>
<feature type="domain" description="Rubredoxin-like" evidence="3">
    <location>
        <begin position="265"/>
        <end position="307"/>
    </location>
</feature>
<evidence type="ECO:0000313" key="4">
    <source>
        <dbReference type="EMBL" id="KAF8820429.1"/>
    </source>
</evidence>
<feature type="chain" id="PRO_5045914133" description="Rubredoxin-like domain-containing protein" evidence="2">
    <location>
        <begin position="29"/>
        <end position="331"/>
    </location>
</feature>
<gene>
    <name evidence="4" type="ORF">IE077_000490</name>
</gene>
<reference evidence="4 5" key="1">
    <citation type="journal article" date="2020" name="bioRxiv">
        <title>Metabolic contributions of an alphaproteobacterial endosymbiont in the apicomplexan Cardiosporidium cionae.</title>
        <authorList>
            <person name="Hunter E.S."/>
            <person name="Paight C.J."/>
            <person name="Lane C.E."/>
        </authorList>
    </citation>
    <scope>NUCLEOTIDE SEQUENCE [LARGE SCALE GENOMIC DNA]</scope>
    <source>
        <strain evidence="4">ESH_2018</strain>
    </source>
</reference>
<accession>A0ABQ7J8Z8</accession>
<feature type="transmembrane region" description="Helical" evidence="1">
    <location>
        <begin position="220"/>
        <end position="242"/>
    </location>
</feature>
<keyword evidence="2" id="KW-0732">Signal</keyword>
<dbReference type="EMBL" id="JADAQX010000388">
    <property type="protein sequence ID" value="KAF8820429.1"/>
    <property type="molecule type" value="Genomic_DNA"/>
</dbReference>
<keyword evidence="1" id="KW-0812">Transmembrane</keyword>
<keyword evidence="1" id="KW-0472">Membrane</keyword>
<evidence type="ECO:0000313" key="5">
    <source>
        <dbReference type="Proteomes" id="UP000823046"/>
    </source>
</evidence>
<proteinExistence type="predicted"/>
<evidence type="ECO:0000256" key="2">
    <source>
        <dbReference type="SAM" id="SignalP"/>
    </source>
</evidence>
<sequence>MLRSFTSPTFLWFCVAACLLFGAQDVSDRRLFHWKRILGADARPAPGHWYGNSVGNSITGDNLFSITASSFLLNYPHAFVSCNTELPCSRTVHRDHMATCTIGMTSPFIKRLHFRRRKNSLFLIMPFVNLPSMKAKYHPFVQSNLFFFSSHARGHCLSSISSHCIQYKQFLPVIFISSSARFLSSMCLYTRESAALNGRHQGNFLFSKEKQSALIALPQLISFKVVLIGIPIVLGGALLKLFTMSRGRSKHTWAIIKTTEEARHLHKYVCENCGFTIFPARGREFKFFATSFTCPCCNASKAAFYDGYDSEAVRTQLRKNTTETTLSSTIQ</sequence>
<dbReference type="InterPro" id="IPR024934">
    <property type="entry name" value="Rubredoxin-like_dom"/>
</dbReference>
<keyword evidence="5" id="KW-1185">Reference proteome</keyword>
<comment type="caution">
    <text evidence="4">The sequence shown here is derived from an EMBL/GenBank/DDBJ whole genome shotgun (WGS) entry which is preliminary data.</text>
</comment>
<keyword evidence="1" id="KW-1133">Transmembrane helix</keyword>
<evidence type="ECO:0000256" key="1">
    <source>
        <dbReference type="SAM" id="Phobius"/>
    </source>
</evidence>